<evidence type="ECO:0000313" key="2">
    <source>
        <dbReference type="EMBL" id="RHX84211.1"/>
    </source>
</evidence>
<evidence type="ECO:0000256" key="1">
    <source>
        <dbReference type="SAM" id="MobiDB-lite"/>
    </source>
</evidence>
<comment type="caution">
    <text evidence="2">The sequence shown here is derived from an EMBL/GenBank/DDBJ whole genome shotgun (WGS) entry which is preliminary data.</text>
</comment>
<dbReference type="Proteomes" id="UP000266669">
    <property type="component" value="Unassembled WGS sequence"/>
</dbReference>
<evidence type="ECO:0000313" key="3">
    <source>
        <dbReference type="Proteomes" id="UP000266669"/>
    </source>
</evidence>
<feature type="region of interest" description="Disordered" evidence="1">
    <location>
        <begin position="20"/>
        <end position="66"/>
    </location>
</feature>
<proteinExistence type="predicted"/>
<dbReference type="AlphaFoldDB" id="A0A8B3CPR3"/>
<feature type="compositionally biased region" description="Basic and acidic residues" evidence="1">
    <location>
        <begin position="51"/>
        <end position="66"/>
    </location>
</feature>
<accession>A0A8B3CPR3</accession>
<gene>
    <name evidence="2" type="ORF">DLM78_19265</name>
</gene>
<dbReference type="EMBL" id="QHCS01000006">
    <property type="protein sequence ID" value="RHX84211.1"/>
    <property type="molecule type" value="Genomic_DNA"/>
</dbReference>
<sequence>MENFLREITVLGGIEITTTNFISGDDRPKQEDRNPKIPPSELRHPRRSRAPHPDWVEEERWRENFD</sequence>
<reference evidence="3" key="1">
    <citation type="submission" date="2018-05" db="EMBL/GenBank/DDBJ databases">
        <title>Leptospira yasudae sp. nov. and Leptospira stimsonii sp. nov., two pathogenic species of the genus Leptospira isolated from environmental sources.</title>
        <authorList>
            <person name="Casanovas-Massana A."/>
            <person name="Hamond C."/>
            <person name="Santos L.A."/>
            <person name="Hacker K.P."/>
            <person name="Balassiano I."/>
            <person name="Medeiros M.A."/>
            <person name="Reis M.G."/>
            <person name="Ko A.I."/>
            <person name="Wunder E.A."/>
        </authorList>
    </citation>
    <scope>NUCLEOTIDE SEQUENCE [LARGE SCALE GENOMIC DNA]</scope>
    <source>
        <strain evidence="3">AMB6-RJ</strain>
    </source>
</reference>
<name>A0A8B3CPR3_9LEPT</name>
<organism evidence="2 3">
    <name type="scientific">Leptospira stimsonii</name>
    <dbReference type="NCBI Taxonomy" id="2202203"/>
    <lineage>
        <taxon>Bacteria</taxon>
        <taxon>Pseudomonadati</taxon>
        <taxon>Spirochaetota</taxon>
        <taxon>Spirochaetia</taxon>
        <taxon>Leptospirales</taxon>
        <taxon>Leptospiraceae</taxon>
        <taxon>Leptospira</taxon>
    </lineage>
</organism>
<feature type="compositionally biased region" description="Basic and acidic residues" evidence="1">
    <location>
        <begin position="24"/>
        <end position="35"/>
    </location>
</feature>
<protein>
    <submittedName>
        <fullName evidence="2">Uncharacterized protein</fullName>
    </submittedName>
</protein>